<feature type="compositionally biased region" description="Low complexity" evidence="1">
    <location>
        <begin position="29"/>
        <end position="42"/>
    </location>
</feature>
<evidence type="ECO:0000256" key="1">
    <source>
        <dbReference type="SAM" id="MobiDB-lite"/>
    </source>
</evidence>
<organism evidence="3 4">
    <name type="scientific">Comamonas terrigena</name>
    <dbReference type="NCBI Taxonomy" id="32013"/>
    <lineage>
        <taxon>Bacteria</taxon>
        <taxon>Pseudomonadati</taxon>
        <taxon>Pseudomonadota</taxon>
        <taxon>Betaproteobacteria</taxon>
        <taxon>Burkholderiales</taxon>
        <taxon>Comamonadaceae</taxon>
        <taxon>Comamonas</taxon>
    </lineage>
</organism>
<gene>
    <name evidence="3" type="ORF">CRM82_11810</name>
</gene>
<evidence type="ECO:0000313" key="3">
    <source>
        <dbReference type="EMBL" id="PEH91037.1"/>
    </source>
</evidence>
<comment type="caution">
    <text evidence="3">The sequence shown here is derived from an EMBL/GenBank/DDBJ whole genome shotgun (WGS) entry which is preliminary data.</text>
</comment>
<dbReference type="InterPro" id="IPR052512">
    <property type="entry name" value="4CMD/NDH-1_regulator"/>
</dbReference>
<dbReference type="PANTHER" id="PTHR33570:SF2">
    <property type="entry name" value="CARBOXYMUCONOLACTONE DECARBOXYLASE-LIKE DOMAIN-CONTAINING PROTEIN"/>
    <property type="match status" value="1"/>
</dbReference>
<keyword evidence="4" id="KW-1185">Reference proteome</keyword>
<reference evidence="4" key="1">
    <citation type="submission" date="2017-09" db="EMBL/GenBank/DDBJ databases">
        <title>FDA dAtabase for Regulatory Grade micrObial Sequences (FDA-ARGOS): Supporting development and validation of Infectious Disease Dx tests.</title>
        <authorList>
            <person name="Minogue T."/>
            <person name="Wolcott M."/>
            <person name="Wasieloski L."/>
            <person name="Aguilar W."/>
            <person name="Moore D."/>
            <person name="Tallon L."/>
            <person name="Sadzewicz L."/>
            <person name="Ott S."/>
            <person name="Zhao X."/>
            <person name="Nagaraj S."/>
            <person name="Vavikolanu K."/>
            <person name="Aluvathingal J."/>
            <person name="Nadendla S."/>
            <person name="Sichtig H."/>
        </authorList>
    </citation>
    <scope>NUCLEOTIDE SEQUENCE [LARGE SCALE GENOMIC DNA]</scope>
    <source>
        <strain evidence="4">FDAARGOS_394</strain>
    </source>
</reference>
<dbReference type="InterPro" id="IPR029032">
    <property type="entry name" value="AhpD-like"/>
</dbReference>
<dbReference type="STRING" id="1219032.GCA_001515545_01338"/>
<sequence>MPPARPARHRWWRYRPAPHTRRKRPCTTPPHTTHHTSSGTSLTARQLAIAPVAAWAAVGDMPRLRTALEQALDADMPIQEAKEPLVQVYAYAGFPRSLNALGEPMQLVDARRQRGVQDTVGREPGAVPTGDALLALGTANQTRLAGGPVTGPLFDFAPAIDVFLKSHLFGDIFARDNLDWQSREIATVGKLAALPGVDSQLQAHMRISLNTGLTPSQLQQVVQVMTRQVDAASGARAQAALARQLRMQP</sequence>
<dbReference type="Gene3D" id="1.20.1290.10">
    <property type="entry name" value="AhpD-like"/>
    <property type="match status" value="1"/>
</dbReference>
<dbReference type="Proteomes" id="UP000220246">
    <property type="component" value="Unassembled WGS sequence"/>
</dbReference>
<feature type="domain" description="Carboxymuconolactone decarboxylase-like" evidence="2">
    <location>
        <begin position="166"/>
        <end position="241"/>
    </location>
</feature>
<dbReference type="AlphaFoldDB" id="A0A2A7V0L0"/>
<protein>
    <submittedName>
        <fullName evidence="3">Carboxymuconolactone decarboxylase family protein</fullName>
    </submittedName>
</protein>
<dbReference type="EMBL" id="PDEA01000001">
    <property type="protein sequence ID" value="PEH91037.1"/>
    <property type="molecule type" value="Genomic_DNA"/>
</dbReference>
<dbReference type="PANTHER" id="PTHR33570">
    <property type="entry name" value="4-CARBOXYMUCONOLACTONE DECARBOXYLASE FAMILY PROTEIN"/>
    <property type="match status" value="1"/>
</dbReference>
<accession>A0A2A7V0L0</accession>
<dbReference type="GO" id="GO:0051920">
    <property type="term" value="F:peroxiredoxin activity"/>
    <property type="evidence" value="ECO:0007669"/>
    <property type="project" value="InterPro"/>
</dbReference>
<feature type="region of interest" description="Disordered" evidence="1">
    <location>
        <begin position="1"/>
        <end position="42"/>
    </location>
</feature>
<name>A0A2A7V0L0_COMTR</name>
<evidence type="ECO:0000259" key="2">
    <source>
        <dbReference type="Pfam" id="PF02627"/>
    </source>
</evidence>
<dbReference type="OrthoDB" id="9801400at2"/>
<feature type="compositionally biased region" description="Basic residues" evidence="1">
    <location>
        <begin position="1"/>
        <end position="25"/>
    </location>
</feature>
<proteinExistence type="predicted"/>
<dbReference type="Pfam" id="PF02627">
    <property type="entry name" value="CMD"/>
    <property type="match status" value="1"/>
</dbReference>
<dbReference type="SUPFAM" id="SSF69118">
    <property type="entry name" value="AhpD-like"/>
    <property type="match status" value="1"/>
</dbReference>
<dbReference type="InterPro" id="IPR003779">
    <property type="entry name" value="CMD-like"/>
</dbReference>
<evidence type="ECO:0000313" key="4">
    <source>
        <dbReference type="Proteomes" id="UP000220246"/>
    </source>
</evidence>